<evidence type="ECO:0000313" key="1">
    <source>
        <dbReference type="EMBL" id="CAL6045259.1"/>
    </source>
</evidence>
<gene>
    <name evidence="1" type="ORF">HINF_LOCUS40950</name>
</gene>
<keyword evidence="2" id="KW-1185">Reference proteome</keyword>
<evidence type="ECO:0000313" key="2">
    <source>
        <dbReference type="Proteomes" id="UP001642409"/>
    </source>
</evidence>
<reference evidence="1 2" key="1">
    <citation type="submission" date="2024-07" db="EMBL/GenBank/DDBJ databases">
        <authorList>
            <person name="Akdeniz Z."/>
        </authorList>
    </citation>
    <scope>NUCLEOTIDE SEQUENCE [LARGE SCALE GENOMIC DNA]</scope>
</reference>
<organism evidence="1 2">
    <name type="scientific">Hexamita inflata</name>
    <dbReference type="NCBI Taxonomy" id="28002"/>
    <lineage>
        <taxon>Eukaryota</taxon>
        <taxon>Metamonada</taxon>
        <taxon>Diplomonadida</taxon>
        <taxon>Hexamitidae</taxon>
        <taxon>Hexamitinae</taxon>
        <taxon>Hexamita</taxon>
    </lineage>
</organism>
<name>A0ABP1JRV2_9EUKA</name>
<evidence type="ECO:0008006" key="3">
    <source>
        <dbReference type="Google" id="ProtNLM"/>
    </source>
</evidence>
<sequence length="1880" mass="218800">MDSDDSFMNDTVPTQRRTIQLQTASYPKIQDSSLIPGVNFVVLENLHSVSNSDFNFRVDNLMLEGKKQFDVLLLRSVVEQFNQLLNYQQSQTKIFLTQYQAQDLQFSVNKIDEEIQKQVDNLQYANAVEMYIKYFQQSFAQVSAKQKIEFLLNKIDKTKISNKNELTHKLMCLCQQQTEIAISGHFEIITGICDFASSYQTCQRIKNYIESIRLTCLLHIVQLQTIDQPDIHFKSLIQLLNQSLCYLQNFVNAHGYKNSIFDSQRDQVFLIIQEYLETHESYYTLNQSYSFDQAFNSYHITMATIIQIFTCLYFINESRSPLTGEQNEQFIPLQEIMIKRRSVRTSISQCFSILAEDESCQQAKMSQSPKSKLYRNDGFSSDSECQNEQVLEVTINPPIIKSKIQEDIVIKQYVNYDFQNEINKIIQSQQNLIFNMTMIRKFISVINVCKTRLDVAMLLNHQKTLDLLSIYPGQSLLLEHNYKIVEVYVYNQLENVVHFLFTLLKQSNQHYTNHLYLRHLVTIGLMNTCKKQPDFKHFSQIRLQLSEYALKNYLKEQKYTHYIEILRIQSQIYQETGDWCKQIMKLIDILQHMKTQKYSNDQLVQISFEIGTTLYDNGEFDLAQEFMCYACALSTQKKVIIDERKGKKKVGQQVVNVDMPTVRRKFYEAIQNVELVEQLSRRDSDTISEISESSISQQLQFEILNRQSFDIYMKRVNCYIKLNNLYAACKILKVLLTIQSITAIQKLEMLIQLCTIYLHCQQTVCQAEFETFQLLDACLTQVYNDKEMSANAQQLIIRGYCTISQFYIHIGYVNESLLVCIALSVFNKQDVVKEQLVILFNIFKFLFGQSTTNIQQSHFNFESTLVSEIPILAQTIVQKIVQTCSQNTPDIPIMIINPKSNCILQIDSQAKAVQLFASIFQDLIKIIDENSQANIRSEIYAEYLMFTSTHNFSELKFSKIDTQSIQIMQTGGVIQIGFMYELYFDDKQKTNIPKSLQFDDSFKVQIAKDISSLLPSVTSFFTKSKMLLSYSLMLIQDGKQFDDVAKILQNIINFTYTTFMCGTLSLPVLFDSSIGQLIQLKHLYQLIIQNLMFLKPEPIYLPLFVDALNELEIQLNANMSHKWYPYSMQEKDNIENTNVEDQLQISGLPLTLSSLKTTINQPICENVNTQLKHYQNMFQQQITPFIQQDLTKFLTSANVDVACKNDIQTIISKMPTTLKIKKAKTVGQDRTSIQLYQAYSQKQYNYLPLYNKQLQMNKQDFNLKVQYLQQQIDSLDIQQYSNEYLYHFHLQKVDIDDLFCASTIDLGNIEFQHRVQQLINSADAVRGALSCLYQQNYQQSLEDFCAIYKQNSNKFNYFIRINDSIFHMNKNGQTQKILCFSNFSKIQSKPGNIQINETQFQIQQLWYTTITELVTSDYINHVFYSSLRQETEQKFNAKVSILNVQNIFGIQQPSFNELMKLQGDDGIAFQQNIRNPQDDMVQSFKLLMTRFQSGANSDFDIFGLSCFNQNIGLCCSLPLQILPFEQAFNCNMRRCTSQANFIQFTQQQTQQLQLKERVVQDLQNMYQLVGSNYKIPKNLVVKYSDMMAVKPGDQSKKNQKVLAQLSQLYTKANLLSIPSVIQFTHSVDARGRKDSICEKNRKQQQYNQLQIYYNIPQTLKHIPIIAELNEQIYANNEGQLVPFHSELLKFGVKDFGVMTRKSVGKHALAIDCSDRLLEQVGNLIKYTRKGIQDYIQNEILKQPEFVSLQGKLLEFREHLKDIPIVKTMMPNIQAVKHLTTEYSFTSKIFRILVITYADICQMTDHVLTFLQQRSPVLVVTGDAIEKVCEFIHQIEDIFEKRSKENFKGGMLEYLFWNEAFLVEVIAFIIRRCGFICSAWW</sequence>
<protein>
    <recommendedName>
        <fullName evidence="3">Separase</fullName>
    </recommendedName>
</protein>
<proteinExistence type="predicted"/>
<comment type="caution">
    <text evidence="1">The sequence shown here is derived from an EMBL/GenBank/DDBJ whole genome shotgun (WGS) entry which is preliminary data.</text>
</comment>
<accession>A0ABP1JRV2</accession>
<dbReference type="EMBL" id="CAXDID020000163">
    <property type="protein sequence ID" value="CAL6045259.1"/>
    <property type="molecule type" value="Genomic_DNA"/>
</dbReference>
<dbReference type="Proteomes" id="UP001642409">
    <property type="component" value="Unassembled WGS sequence"/>
</dbReference>